<evidence type="ECO:0000313" key="4">
    <source>
        <dbReference type="Proteomes" id="UP000440004"/>
    </source>
</evidence>
<comment type="caution">
    <text evidence="3">The sequence shown here is derived from an EMBL/GenBank/DDBJ whole genome shotgun (WGS) entry which is preliminary data.</text>
</comment>
<keyword evidence="1" id="KW-1133">Transmembrane helix</keyword>
<feature type="transmembrane region" description="Helical" evidence="1">
    <location>
        <begin position="133"/>
        <end position="153"/>
    </location>
</feature>
<feature type="transmembrane region" description="Helical" evidence="1">
    <location>
        <begin position="35"/>
        <end position="54"/>
    </location>
</feature>
<feature type="transmembrane region" description="Helical" evidence="1">
    <location>
        <begin position="88"/>
        <end position="112"/>
    </location>
</feature>
<feature type="transmembrane region" description="Helical" evidence="1">
    <location>
        <begin position="6"/>
        <end position="23"/>
    </location>
</feature>
<keyword evidence="1" id="KW-0472">Membrane</keyword>
<proteinExistence type="predicted"/>
<organism evidence="3 4">
    <name type="scientific">Alkalibaculum sporogenes</name>
    <dbReference type="NCBI Taxonomy" id="2655001"/>
    <lineage>
        <taxon>Bacteria</taxon>
        <taxon>Bacillati</taxon>
        <taxon>Bacillota</taxon>
        <taxon>Clostridia</taxon>
        <taxon>Eubacteriales</taxon>
        <taxon>Eubacteriaceae</taxon>
        <taxon>Alkalibaculum</taxon>
    </lineage>
</organism>
<accession>A0A6A7K718</accession>
<name>A0A6A7K718_9FIRM</name>
<evidence type="ECO:0000259" key="2">
    <source>
        <dbReference type="Pfam" id="PF07670"/>
    </source>
</evidence>
<reference evidence="3 4" key="1">
    <citation type="submission" date="2019-10" db="EMBL/GenBank/DDBJ databases">
        <title>Alkalibaculum tamaniensis sp.nov., a new alkaliphilic acetogen, isolated on methoxylated aromatics from a mud volcano.</title>
        <authorList>
            <person name="Khomyakova M.A."/>
            <person name="Merkel A.Y."/>
            <person name="Bonch-Osmolovskaya E.A."/>
            <person name="Slobodkin A.I."/>
        </authorList>
    </citation>
    <scope>NUCLEOTIDE SEQUENCE [LARGE SCALE GENOMIC DNA]</scope>
    <source>
        <strain evidence="3 4">M08DMB</strain>
    </source>
</reference>
<keyword evidence="4" id="KW-1185">Reference proteome</keyword>
<dbReference type="Pfam" id="PF07670">
    <property type="entry name" value="Gate"/>
    <property type="match status" value="1"/>
</dbReference>
<evidence type="ECO:0000313" key="3">
    <source>
        <dbReference type="EMBL" id="MPW25289.1"/>
    </source>
</evidence>
<gene>
    <name evidence="3" type="ORF">GC105_05765</name>
</gene>
<dbReference type="InterPro" id="IPR011642">
    <property type="entry name" value="Gate_dom"/>
</dbReference>
<keyword evidence="1" id="KW-0812">Transmembrane</keyword>
<dbReference type="Proteomes" id="UP000440004">
    <property type="component" value="Unassembled WGS sequence"/>
</dbReference>
<dbReference type="RefSeq" id="WP_152802645.1">
    <property type="nucleotide sequence ID" value="NZ_WHNX01000007.1"/>
</dbReference>
<sequence length="201" mass="21766">MINNIWFYMIVVSIIFGLFTGNVNEITDGVIQSSVQAVELCITFVGVWALWLGLMEIVKQSGLINTISRIMYPIIKKLFPEVPKDHPALGAISLNFSANILGLGNAATPFGLKVMKELQSINRDKGVASDAMCMFLVINTSSIQLIPTTVIALRASMGSVEPAAIVLSSIITTCISTFVGVGATIIIRRKEEAKGRRKSYG</sequence>
<dbReference type="EMBL" id="WHNX01000007">
    <property type="protein sequence ID" value="MPW25289.1"/>
    <property type="molecule type" value="Genomic_DNA"/>
</dbReference>
<dbReference type="AlphaFoldDB" id="A0A6A7K718"/>
<protein>
    <submittedName>
        <fullName evidence="3">Nucleoside recognition protein</fullName>
    </submittedName>
</protein>
<evidence type="ECO:0000256" key="1">
    <source>
        <dbReference type="SAM" id="Phobius"/>
    </source>
</evidence>
<feature type="transmembrane region" description="Helical" evidence="1">
    <location>
        <begin position="165"/>
        <end position="187"/>
    </location>
</feature>
<feature type="domain" description="Nucleoside transporter/FeoB GTPase Gate" evidence="2">
    <location>
        <begin position="42"/>
        <end position="152"/>
    </location>
</feature>